<feature type="coiled-coil region" evidence="1">
    <location>
        <begin position="79"/>
        <end position="136"/>
    </location>
</feature>
<accession>X6MLK1</accession>
<reference evidence="2 3" key="1">
    <citation type="journal article" date="2013" name="Curr. Biol.">
        <title>The Genome of the Foraminiferan Reticulomyxa filosa.</title>
        <authorList>
            <person name="Glockner G."/>
            <person name="Hulsmann N."/>
            <person name="Schleicher M."/>
            <person name="Noegel A.A."/>
            <person name="Eichinger L."/>
            <person name="Gallinger C."/>
            <person name="Pawlowski J."/>
            <person name="Sierra R."/>
            <person name="Euteneuer U."/>
            <person name="Pillet L."/>
            <person name="Moustafa A."/>
            <person name="Platzer M."/>
            <person name="Groth M."/>
            <person name="Szafranski K."/>
            <person name="Schliwa M."/>
        </authorList>
    </citation>
    <scope>NUCLEOTIDE SEQUENCE [LARGE SCALE GENOMIC DNA]</scope>
</reference>
<dbReference type="EMBL" id="ASPP01020096">
    <property type="protein sequence ID" value="ETO14327.1"/>
    <property type="molecule type" value="Genomic_DNA"/>
</dbReference>
<keyword evidence="1" id="KW-0175">Coiled coil</keyword>
<comment type="caution">
    <text evidence="2">The sequence shown here is derived from an EMBL/GenBank/DDBJ whole genome shotgun (WGS) entry which is preliminary data.</text>
</comment>
<organism evidence="2 3">
    <name type="scientific">Reticulomyxa filosa</name>
    <dbReference type="NCBI Taxonomy" id="46433"/>
    <lineage>
        <taxon>Eukaryota</taxon>
        <taxon>Sar</taxon>
        <taxon>Rhizaria</taxon>
        <taxon>Retaria</taxon>
        <taxon>Foraminifera</taxon>
        <taxon>Monothalamids</taxon>
        <taxon>Reticulomyxidae</taxon>
        <taxon>Reticulomyxa</taxon>
    </lineage>
</organism>
<name>X6MLK1_RETFI</name>
<feature type="non-terminal residue" evidence="2">
    <location>
        <position position="1"/>
    </location>
</feature>
<evidence type="ECO:0000256" key="1">
    <source>
        <dbReference type="SAM" id="Coils"/>
    </source>
</evidence>
<sequence length="201" mass="23323">INELNGKIENLQCSLKRFASLGVHVQSSGAKQKLEQILEEIQSHRNVLAAKEFRREFLKWNFTWRDVILQWKEKQVQEMGKLELEVVQINTQIEKKEIEMIDCNCSAANVILANTLMQMKHDLDALHEELFHLQKKIKLKRLFQQCLEVLMQETSSSSSACSTSSSSSSSSSIISSSDNWWWKALLQRRELEQSTNDCLFF</sequence>
<keyword evidence="3" id="KW-1185">Reference proteome</keyword>
<protein>
    <submittedName>
        <fullName evidence="2">Uncharacterized protein</fullName>
    </submittedName>
</protein>
<proteinExistence type="predicted"/>
<dbReference type="AlphaFoldDB" id="X6MLK1"/>
<feature type="coiled-coil region" evidence="1">
    <location>
        <begin position="1"/>
        <end position="51"/>
    </location>
</feature>
<gene>
    <name evidence="2" type="ORF">RFI_23042</name>
</gene>
<evidence type="ECO:0000313" key="3">
    <source>
        <dbReference type="Proteomes" id="UP000023152"/>
    </source>
</evidence>
<dbReference type="Proteomes" id="UP000023152">
    <property type="component" value="Unassembled WGS sequence"/>
</dbReference>
<evidence type="ECO:0000313" key="2">
    <source>
        <dbReference type="EMBL" id="ETO14327.1"/>
    </source>
</evidence>